<evidence type="ECO:0000313" key="2">
    <source>
        <dbReference type="EMBL" id="VFS67658.1"/>
    </source>
</evidence>
<organism evidence="2 3">
    <name type="scientific">Raoultella planticola</name>
    <name type="common">Klebsiella planticola</name>
    <dbReference type="NCBI Taxonomy" id="575"/>
    <lineage>
        <taxon>Bacteria</taxon>
        <taxon>Pseudomonadati</taxon>
        <taxon>Pseudomonadota</taxon>
        <taxon>Gammaproteobacteria</taxon>
        <taxon>Enterobacterales</taxon>
        <taxon>Enterobacteriaceae</taxon>
        <taxon>Klebsiella/Raoultella group</taxon>
        <taxon>Raoultella</taxon>
    </lineage>
</organism>
<sequence length="104" mass="11784">MVFCLLQSLIMAIPWAVITGLIFELNIAFLYLMTFGYALVLIAENLSLRGGNYQFLTFQRIAVSLVVAIALLIMPNTTCSIWRGWWEFCCSWAPACYVCSTSER</sequence>
<dbReference type="Proteomes" id="UP000345637">
    <property type="component" value="Unassembled WGS sequence"/>
</dbReference>
<protein>
    <submittedName>
        <fullName evidence="2">Uncharacterized protein</fullName>
    </submittedName>
</protein>
<evidence type="ECO:0000313" key="3">
    <source>
        <dbReference type="Proteomes" id="UP000345637"/>
    </source>
</evidence>
<feature type="transmembrane region" description="Helical" evidence="1">
    <location>
        <begin position="12"/>
        <end position="33"/>
    </location>
</feature>
<accession>A0A485B819</accession>
<gene>
    <name evidence="2" type="ORF">NCTC12998_03387</name>
</gene>
<name>A0A485B819_RAOPL</name>
<proteinExistence type="predicted"/>
<dbReference type="EMBL" id="CAADJE010000023">
    <property type="protein sequence ID" value="VFS67658.1"/>
    <property type="molecule type" value="Genomic_DNA"/>
</dbReference>
<keyword evidence="1" id="KW-1133">Transmembrane helix</keyword>
<reference evidence="2 3" key="1">
    <citation type="submission" date="2019-03" db="EMBL/GenBank/DDBJ databases">
        <authorList>
            <consortium name="Pathogen Informatics"/>
        </authorList>
    </citation>
    <scope>NUCLEOTIDE SEQUENCE [LARGE SCALE GENOMIC DNA]</scope>
    <source>
        <strain evidence="2 3">NCTC12998</strain>
    </source>
</reference>
<keyword evidence="1" id="KW-0812">Transmembrane</keyword>
<dbReference type="AlphaFoldDB" id="A0A485B819"/>
<keyword evidence="1" id="KW-0472">Membrane</keyword>
<evidence type="ECO:0000256" key="1">
    <source>
        <dbReference type="SAM" id="Phobius"/>
    </source>
</evidence>